<dbReference type="InterPro" id="IPR005561">
    <property type="entry name" value="ANTAR"/>
</dbReference>
<dbReference type="SMART" id="SM01012">
    <property type="entry name" value="ANTAR"/>
    <property type="match status" value="1"/>
</dbReference>
<proteinExistence type="predicted"/>
<reference evidence="2 3" key="1">
    <citation type="submission" date="2023-11" db="EMBL/GenBank/DDBJ databases">
        <title>From the Deep-Sea to the Surface: Bacterial Genomes Isolated from the Moytirra Hydrothermal Vent Plume.</title>
        <authorList>
            <person name="Major S.R."/>
        </authorList>
    </citation>
    <scope>NUCLEOTIDE SEQUENCE [LARGE SCALE GENOMIC DNA]</scope>
    <source>
        <strain evidence="2 3">OXR-9</strain>
        <plasmid evidence="2 3">unnamed02</plasmid>
    </source>
</reference>
<dbReference type="Proteomes" id="UP001326567">
    <property type="component" value="Plasmid unnamed02"/>
</dbReference>
<dbReference type="SUPFAM" id="SSF52172">
    <property type="entry name" value="CheY-like"/>
    <property type="match status" value="1"/>
</dbReference>
<gene>
    <name evidence="2" type="ORF">T7987_17770</name>
</gene>
<dbReference type="Pfam" id="PF21332">
    <property type="entry name" value="AmiR_N"/>
    <property type="match status" value="1"/>
</dbReference>
<dbReference type="PIRSF" id="PIRSF036382">
    <property type="entry name" value="RR_antiterm"/>
    <property type="match status" value="1"/>
</dbReference>
<dbReference type="RefSeq" id="WP_322329921.1">
    <property type="nucleotide sequence ID" value="NZ_CP139727.1"/>
</dbReference>
<dbReference type="InterPro" id="IPR049021">
    <property type="entry name" value="AmiR_N"/>
</dbReference>
<organism evidence="2 3">
    <name type="scientific">Sulfitobacter faviae</name>
    <dbReference type="NCBI Taxonomy" id="1775881"/>
    <lineage>
        <taxon>Bacteria</taxon>
        <taxon>Pseudomonadati</taxon>
        <taxon>Pseudomonadota</taxon>
        <taxon>Alphaproteobacteria</taxon>
        <taxon>Rhodobacterales</taxon>
        <taxon>Roseobacteraceae</taxon>
        <taxon>Sulfitobacter</taxon>
    </lineage>
</organism>
<dbReference type="Gene3D" id="1.10.10.10">
    <property type="entry name" value="Winged helix-like DNA-binding domain superfamily/Winged helix DNA-binding domain"/>
    <property type="match status" value="1"/>
</dbReference>
<geneLocation type="plasmid" evidence="2 3">
    <name>unnamed02</name>
</geneLocation>
<evidence type="ECO:0000313" key="2">
    <source>
        <dbReference type="EMBL" id="WPZ23554.1"/>
    </source>
</evidence>
<dbReference type="InterPro" id="IPR011006">
    <property type="entry name" value="CheY-like_superfamily"/>
</dbReference>
<name>A0ABZ0V541_9RHOB</name>
<accession>A0ABZ0V541</accession>
<dbReference type="Gene3D" id="3.40.50.2300">
    <property type="match status" value="1"/>
</dbReference>
<dbReference type="Pfam" id="PF03861">
    <property type="entry name" value="ANTAR"/>
    <property type="match status" value="1"/>
</dbReference>
<sequence length="199" mass="21713">MAGLLGIPNLDQACALVVHPVPDHAAALMRQLKAIGLRVIHAWPDLPAWAITADFVFYDTDMGYDAQFPWEPGQAPMPMIALVGSEAPGRIEWAARMGADALLLKPVGSSGAFSALLMAHHSFELRQSLNAEIKQLRHRVSARQTVVQAVALLSAHGKSQDAAYDQLRQMAMAWRINVEDAALRIVENAKDEGNLRDCN</sequence>
<protein>
    <submittedName>
        <fullName evidence="2">ANTAR domain-containing protein</fullName>
    </submittedName>
</protein>
<dbReference type="InterPro" id="IPR008327">
    <property type="entry name" value="Sig_transdc_resp-reg_antiterm"/>
</dbReference>
<dbReference type="PROSITE" id="PS50921">
    <property type="entry name" value="ANTAR"/>
    <property type="match status" value="1"/>
</dbReference>
<dbReference type="InterPro" id="IPR036388">
    <property type="entry name" value="WH-like_DNA-bd_sf"/>
</dbReference>
<evidence type="ECO:0000313" key="3">
    <source>
        <dbReference type="Proteomes" id="UP001326567"/>
    </source>
</evidence>
<keyword evidence="2" id="KW-0614">Plasmid</keyword>
<dbReference type="EMBL" id="CP139727">
    <property type="protein sequence ID" value="WPZ23554.1"/>
    <property type="molecule type" value="Genomic_DNA"/>
</dbReference>
<keyword evidence="3" id="KW-1185">Reference proteome</keyword>
<evidence type="ECO:0000259" key="1">
    <source>
        <dbReference type="PROSITE" id="PS50921"/>
    </source>
</evidence>
<feature type="domain" description="ANTAR" evidence="1">
    <location>
        <begin position="126"/>
        <end position="186"/>
    </location>
</feature>